<dbReference type="GO" id="GO:0046872">
    <property type="term" value="F:metal ion binding"/>
    <property type="evidence" value="ECO:0007669"/>
    <property type="project" value="InterPro"/>
</dbReference>
<comment type="similarity">
    <text evidence="4">Belongs to the BPG-independent phosphoglycerate mutase family. A-PGAM subfamily.</text>
</comment>
<comment type="function">
    <text evidence="2">Catalyzes the interconversion of 2-phosphoglycerate and 3-phosphoglycerate.</text>
</comment>
<dbReference type="GO" id="GO:0004619">
    <property type="term" value="F:phosphoglycerate mutase activity"/>
    <property type="evidence" value="ECO:0007669"/>
    <property type="project" value="UniProtKB-EC"/>
</dbReference>
<dbReference type="EMBL" id="JAFJZO010000028">
    <property type="protein sequence ID" value="KAG5500554.1"/>
    <property type="molecule type" value="Genomic_DNA"/>
</dbReference>
<dbReference type="Gene3D" id="3.40.720.10">
    <property type="entry name" value="Alkaline Phosphatase, subunit A"/>
    <property type="match status" value="2"/>
</dbReference>
<evidence type="ECO:0000256" key="5">
    <source>
        <dbReference type="ARBA" id="ARBA00023152"/>
    </source>
</evidence>
<dbReference type="KEGG" id="phet:94289726"/>
<comment type="pathway">
    <text evidence="3">Carbohydrate degradation.</text>
</comment>
<comment type="catalytic activity">
    <reaction evidence="1">
        <text>(2R)-2-phosphoglycerate = (2R)-3-phosphoglycerate</text>
        <dbReference type="Rhea" id="RHEA:15901"/>
        <dbReference type="ChEBI" id="CHEBI:58272"/>
        <dbReference type="ChEBI" id="CHEBI:58289"/>
        <dbReference type="EC" id="5.4.2.12"/>
    </reaction>
</comment>
<keyword evidence="8" id="KW-1185">Reference proteome</keyword>
<dbReference type="Proteomes" id="UP000674318">
    <property type="component" value="Chromosome 28"/>
</dbReference>
<dbReference type="OrthoDB" id="113620at2759"/>
<evidence type="ECO:0000256" key="1">
    <source>
        <dbReference type="ARBA" id="ARBA00000370"/>
    </source>
</evidence>
<evidence type="ECO:0000259" key="6">
    <source>
        <dbReference type="Pfam" id="PF01676"/>
    </source>
</evidence>
<dbReference type="Pfam" id="PF10143">
    <property type="entry name" value="PhosphMutase"/>
    <property type="match status" value="1"/>
</dbReference>
<dbReference type="SUPFAM" id="SSF110857">
    <property type="entry name" value="Gamma-glutamyl cyclotransferase-like"/>
    <property type="match status" value="1"/>
</dbReference>
<dbReference type="CDD" id="cd16011">
    <property type="entry name" value="iPGM_like"/>
    <property type="match status" value="1"/>
</dbReference>
<dbReference type="FunFam" id="3.10.490.10:FF:000025">
    <property type="entry name" value="2,3-bisphosphoglycerate-independent phosphoglycerate mutase-like"/>
    <property type="match status" value="1"/>
</dbReference>
<dbReference type="FunFam" id="3.30.70.2130:FF:000001">
    <property type="entry name" value="2,3-bisphosphoglycerate-independent phosphoglycerate mutase-like"/>
    <property type="match status" value="1"/>
</dbReference>
<dbReference type="InterPro" id="IPR004456">
    <property type="entry name" value="Pglycerate_mutase_ApgM"/>
</dbReference>
<evidence type="ECO:0000313" key="8">
    <source>
        <dbReference type="Proteomes" id="UP000674318"/>
    </source>
</evidence>
<dbReference type="PANTHER" id="PTHR31209">
    <property type="entry name" value="COFACTOR-INDEPENDENT PHOSPHOGLYCERATE MUTASE"/>
    <property type="match status" value="1"/>
</dbReference>
<organism evidence="7 8">
    <name type="scientific">Porcisia hertigi</name>
    <dbReference type="NCBI Taxonomy" id="2761500"/>
    <lineage>
        <taxon>Eukaryota</taxon>
        <taxon>Discoba</taxon>
        <taxon>Euglenozoa</taxon>
        <taxon>Kinetoplastea</taxon>
        <taxon>Metakinetoplastina</taxon>
        <taxon>Trypanosomatida</taxon>
        <taxon>Trypanosomatidae</taxon>
        <taxon>Leishmaniinae</taxon>
        <taxon>Porcisia</taxon>
    </lineage>
</organism>
<evidence type="ECO:0000313" key="7">
    <source>
        <dbReference type="EMBL" id="KAG5500554.1"/>
    </source>
</evidence>
<dbReference type="InterPro" id="IPR017850">
    <property type="entry name" value="Alkaline_phosphatase_core_sf"/>
</dbReference>
<dbReference type="Gene3D" id="3.30.70.2130">
    <property type="entry name" value="Metalloenzyme domain"/>
    <property type="match status" value="1"/>
</dbReference>
<protein>
    <recommendedName>
        <fullName evidence="6">Metalloenzyme domain-containing protein</fullName>
    </recommendedName>
</protein>
<dbReference type="RefSeq" id="XP_067755888.1">
    <property type="nucleotide sequence ID" value="XM_067899649.1"/>
</dbReference>
<evidence type="ECO:0000256" key="2">
    <source>
        <dbReference type="ARBA" id="ARBA00002315"/>
    </source>
</evidence>
<reference evidence="7 8" key="1">
    <citation type="submission" date="2021-02" db="EMBL/GenBank/DDBJ databases">
        <title>Porcisia hertigi Genome sequencing and assembly.</title>
        <authorList>
            <person name="Almutairi H."/>
            <person name="Gatherer D."/>
        </authorList>
    </citation>
    <scope>NUCLEOTIDE SEQUENCE [LARGE SCALE GENOMIC DNA]</scope>
    <source>
        <strain evidence="7 8">C119</strain>
    </source>
</reference>
<accession>A0A836L6W6</accession>
<dbReference type="InterPro" id="IPR042253">
    <property type="entry name" value="Pglycerate_mutase_ApgM_sf"/>
</dbReference>
<keyword evidence="5" id="KW-0324">Glycolysis</keyword>
<dbReference type="SUPFAM" id="SSF53649">
    <property type="entry name" value="Alkaline phosphatase-like"/>
    <property type="match status" value="1"/>
</dbReference>
<gene>
    <name evidence="7" type="ORF">JKF63_03648</name>
</gene>
<dbReference type="InterPro" id="IPR006124">
    <property type="entry name" value="Metalloenzyme"/>
</dbReference>
<comment type="caution">
    <text evidence="7">The sequence shown here is derived from an EMBL/GenBank/DDBJ whole genome shotgun (WGS) entry which is preliminary data.</text>
</comment>
<dbReference type="GO" id="GO:0006096">
    <property type="term" value="P:glycolytic process"/>
    <property type="evidence" value="ECO:0007669"/>
    <property type="project" value="UniProtKB-KW"/>
</dbReference>
<dbReference type="PANTHER" id="PTHR31209:SF0">
    <property type="entry name" value="METALLOENZYME DOMAIN-CONTAINING PROTEIN"/>
    <property type="match status" value="1"/>
</dbReference>
<sequence length="836" mass="89725">MSTLCHLIFLHGTLLRGENDYPYWLADEVEAVFVARARTVSRYPFFVNLLPDYPDCSPCVLDLPDCNVSGCAQVEGEVFLVSARMKAWLDVLKGISAGRHMFVPTLVEVSEAPSASFRARGGDSAAHLMWPAAGDGETVTVSAGLYFCAKGYPEDWSSPTPRSSSSLISKFSASDMLRLYGDRFNGGVPAHLREDGASAAAAAATAMQMELNALPEAYWPPSTIAYHAAAAKIRTAQAKEERAGAASPPTPCYGAPLFPKPMVLFIIDGIGDNTYADLGGRTPLEVVAGVPAVSPCASSLATEVPTVHSFRVTEEIFEESATTALRETLNGHVTPGINVVSRHGVSGLMDPYMAGKSCGSDTAHLSMFGYPPTLYYRGRGAYEALGAGLELDDEDVAFKSNFSTFADRSEELFGDEDPEQEARALSSTSPADQYVTHRRCDRNFTVEGPLLCNDINGTTVPADLHGIPFDYPHIIKMQYATEHRCGVALSGARRVLHADGSTELLGTLSDKITGTDPLQDGRLLLHCKPTVGKDHPEYAAAVYTSRLVEAASAALTRALKSHPVNEMRRQHNRAIAARLADKTVLVGSETEGRKNVANIILFRGAAKKGWVPTFTVRHGLHGLILAPTCIIKGLGICCGLHGEVCRACYPIAQESLRGATGDYHSDLMVKVRAALHALRVQCPSSHEAAVRAALQSTTTTAHQAGRIIDPHYNFVVVHVKGVDDSGHDKNLMLRLKMLRQCGLAMEALWEGLPAGATMAVVSDHSTPLGIGDHCCEPVPVSVAVKGATAEGAQSAYLTDGIVHYSEVVAASGGLGRFRGAELIPLMKRMHHHYHYV</sequence>
<dbReference type="GeneID" id="94289726"/>
<name>A0A836L6W6_9TRYP</name>
<dbReference type="InterPro" id="IPR036568">
    <property type="entry name" value="GGCT-like_sf"/>
</dbReference>
<proteinExistence type="inferred from homology"/>
<dbReference type="AlphaFoldDB" id="A0A836L6W6"/>
<evidence type="ECO:0000256" key="4">
    <source>
        <dbReference type="ARBA" id="ARBA00005524"/>
    </source>
</evidence>
<evidence type="ECO:0000256" key="3">
    <source>
        <dbReference type="ARBA" id="ARBA00004921"/>
    </source>
</evidence>
<dbReference type="Gene3D" id="3.10.490.10">
    <property type="entry name" value="Gamma-glutamyl cyclotransferase-like"/>
    <property type="match status" value="1"/>
</dbReference>
<feature type="domain" description="Metalloenzyme" evidence="6">
    <location>
        <begin position="696"/>
        <end position="798"/>
    </location>
</feature>
<dbReference type="Pfam" id="PF01676">
    <property type="entry name" value="Metalloenzyme"/>
    <property type="match status" value="1"/>
</dbReference>